<protein>
    <submittedName>
        <fullName evidence="1">Uncharacterized protein</fullName>
    </submittedName>
</protein>
<sequence length="464" mass="48887">MASFNLTVEDSSPLISYSPAGAWSDSPANDTLLSSYSGSSYHITSTQGATATITFTGIGITIFGGHRQNYGTYQISVDGQTVVASESSAGQDVLQQVLGTVSGLSNEKHTAVVTSSSASSIDIDYVNVQTQIGETGSQLTKSTVDDSDPRFIYTPASEWSVNDQNYFINDTLHAGASASVTFSGEAVALYGTVSQDHADIQLSLDGQNVTFGAGANGFASTLHSQILLYYAQGLGSNQHSLVVAADPQSGTGPFIDVDAVVVYSSIPGSTTSSSNPTSTSSQRQVKNSPSYPSLRDMTSSGKLPTNTMVGIIVGSIFGFLLLLALVLLLLRWRRRRRQGQADLRSPLTPALPIQNPDMLEAGLSTQLGGSRLSQNSMSSFYSGTPPEEGFMQGHSRDASTAESFSSMAPINASSAVPATRDHSISSGFGTCELTYYDSERSHKTEPTSASVKTASFLSYGIYMS</sequence>
<name>A0ACC1TTS4_9AGAR</name>
<dbReference type="Proteomes" id="UP001163835">
    <property type="component" value="Unassembled WGS sequence"/>
</dbReference>
<evidence type="ECO:0000313" key="1">
    <source>
        <dbReference type="EMBL" id="KAJ3807978.1"/>
    </source>
</evidence>
<keyword evidence="2" id="KW-1185">Reference proteome</keyword>
<gene>
    <name evidence="1" type="ORF">F5876DRAFT_67666</name>
</gene>
<evidence type="ECO:0000313" key="2">
    <source>
        <dbReference type="Proteomes" id="UP001163835"/>
    </source>
</evidence>
<reference evidence="1" key="1">
    <citation type="submission" date="2022-09" db="EMBL/GenBank/DDBJ databases">
        <title>A Global Phylogenomic Analysis of the Shiitake Genus Lentinula.</title>
        <authorList>
            <consortium name="DOE Joint Genome Institute"/>
            <person name="Sierra-Patev S."/>
            <person name="Min B."/>
            <person name="Naranjo-Ortiz M."/>
            <person name="Looney B."/>
            <person name="Konkel Z."/>
            <person name="Slot J.C."/>
            <person name="Sakamoto Y."/>
            <person name="Steenwyk J.L."/>
            <person name="Rokas A."/>
            <person name="Carro J."/>
            <person name="Camarero S."/>
            <person name="Ferreira P."/>
            <person name="Molpeceres G."/>
            <person name="Ruiz-Duenas F.J."/>
            <person name="Serrano A."/>
            <person name="Henrissat B."/>
            <person name="Drula E."/>
            <person name="Hughes K.W."/>
            <person name="Mata J.L."/>
            <person name="Ishikawa N.K."/>
            <person name="Vargas-Isla R."/>
            <person name="Ushijima S."/>
            <person name="Smith C.A."/>
            <person name="Ahrendt S."/>
            <person name="Andreopoulos W."/>
            <person name="He G."/>
            <person name="Labutti K."/>
            <person name="Lipzen A."/>
            <person name="Ng V."/>
            <person name="Riley R."/>
            <person name="Sandor L."/>
            <person name="Barry K."/>
            <person name="Martinez A.T."/>
            <person name="Xiao Y."/>
            <person name="Gibbons J.G."/>
            <person name="Terashima K."/>
            <person name="Grigoriev I.V."/>
            <person name="Hibbett D.S."/>
        </authorList>
    </citation>
    <scope>NUCLEOTIDE SEQUENCE</scope>
    <source>
        <strain evidence="1">TMI1499</strain>
    </source>
</reference>
<accession>A0ACC1TTS4</accession>
<proteinExistence type="predicted"/>
<comment type="caution">
    <text evidence="1">The sequence shown here is derived from an EMBL/GenBank/DDBJ whole genome shotgun (WGS) entry which is preliminary data.</text>
</comment>
<dbReference type="EMBL" id="MU795258">
    <property type="protein sequence ID" value="KAJ3807978.1"/>
    <property type="molecule type" value="Genomic_DNA"/>
</dbReference>
<organism evidence="1 2">
    <name type="scientific">Lentinula aff. lateritia</name>
    <dbReference type="NCBI Taxonomy" id="2804960"/>
    <lineage>
        <taxon>Eukaryota</taxon>
        <taxon>Fungi</taxon>
        <taxon>Dikarya</taxon>
        <taxon>Basidiomycota</taxon>
        <taxon>Agaricomycotina</taxon>
        <taxon>Agaricomycetes</taxon>
        <taxon>Agaricomycetidae</taxon>
        <taxon>Agaricales</taxon>
        <taxon>Marasmiineae</taxon>
        <taxon>Omphalotaceae</taxon>
        <taxon>Lentinula</taxon>
    </lineage>
</organism>